<protein>
    <submittedName>
        <fullName evidence="2">BnaA08g25880D protein</fullName>
    </submittedName>
</protein>
<dbReference type="Proteomes" id="UP000028999">
    <property type="component" value="Unassembled WGS sequence"/>
</dbReference>
<reference evidence="2 3" key="1">
    <citation type="journal article" date="2014" name="Science">
        <title>Plant genetics. Early allopolyploid evolution in the post-Neolithic Brassica napus oilseed genome.</title>
        <authorList>
            <person name="Chalhoub B."/>
            <person name="Denoeud F."/>
            <person name="Liu S."/>
            <person name="Parkin I.A."/>
            <person name="Tang H."/>
            <person name="Wang X."/>
            <person name="Chiquet J."/>
            <person name="Belcram H."/>
            <person name="Tong C."/>
            <person name="Samans B."/>
            <person name="Correa M."/>
            <person name="Da Silva C."/>
            <person name="Just J."/>
            <person name="Falentin C."/>
            <person name="Koh C.S."/>
            <person name="Le Clainche I."/>
            <person name="Bernard M."/>
            <person name="Bento P."/>
            <person name="Noel B."/>
            <person name="Labadie K."/>
            <person name="Alberti A."/>
            <person name="Charles M."/>
            <person name="Arnaud D."/>
            <person name="Guo H."/>
            <person name="Daviaud C."/>
            <person name="Alamery S."/>
            <person name="Jabbari K."/>
            <person name="Zhao M."/>
            <person name="Edger P.P."/>
            <person name="Chelaifa H."/>
            <person name="Tack D."/>
            <person name="Lassalle G."/>
            <person name="Mestiri I."/>
            <person name="Schnel N."/>
            <person name="Le Paslier M.C."/>
            <person name="Fan G."/>
            <person name="Renault V."/>
            <person name="Bayer P.E."/>
            <person name="Golicz A.A."/>
            <person name="Manoli S."/>
            <person name="Lee T.H."/>
            <person name="Thi V.H."/>
            <person name="Chalabi S."/>
            <person name="Hu Q."/>
            <person name="Fan C."/>
            <person name="Tollenaere R."/>
            <person name="Lu Y."/>
            <person name="Battail C."/>
            <person name="Shen J."/>
            <person name="Sidebottom C.H."/>
            <person name="Wang X."/>
            <person name="Canaguier A."/>
            <person name="Chauveau A."/>
            <person name="Berard A."/>
            <person name="Deniot G."/>
            <person name="Guan M."/>
            <person name="Liu Z."/>
            <person name="Sun F."/>
            <person name="Lim Y.P."/>
            <person name="Lyons E."/>
            <person name="Town C.D."/>
            <person name="Bancroft I."/>
            <person name="Wang X."/>
            <person name="Meng J."/>
            <person name="Ma J."/>
            <person name="Pires J.C."/>
            <person name="King G.J."/>
            <person name="Brunel D."/>
            <person name="Delourme R."/>
            <person name="Renard M."/>
            <person name="Aury J.M."/>
            <person name="Adams K.L."/>
            <person name="Batley J."/>
            <person name="Snowdon R.J."/>
            <person name="Tost J."/>
            <person name="Edwards D."/>
            <person name="Zhou Y."/>
            <person name="Hua W."/>
            <person name="Sharpe A.G."/>
            <person name="Paterson A.H."/>
            <person name="Guan C."/>
            <person name="Wincker P."/>
        </authorList>
    </citation>
    <scope>NUCLEOTIDE SEQUENCE [LARGE SCALE GENOMIC DNA]</scope>
    <source>
        <strain evidence="3">cv. Darmor-bzh</strain>
    </source>
</reference>
<dbReference type="PaxDb" id="3708-A0A078H2I5"/>
<accession>A0A078H2I5</accession>
<evidence type="ECO:0000313" key="3">
    <source>
        <dbReference type="Proteomes" id="UP000028999"/>
    </source>
</evidence>
<feature type="compositionally biased region" description="Gly residues" evidence="1">
    <location>
        <begin position="25"/>
        <end position="42"/>
    </location>
</feature>
<dbReference type="AlphaFoldDB" id="A0A078H2I5"/>
<organism evidence="2 3">
    <name type="scientific">Brassica napus</name>
    <name type="common">Rape</name>
    <dbReference type="NCBI Taxonomy" id="3708"/>
    <lineage>
        <taxon>Eukaryota</taxon>
        <taxon>Viridiplantae</taxon>
        <taxon>Streptophyta</taxon>
        <taxon>Embryophyta</taxon>
        <taxon>Tracheophyta</taxon>
        <taxon>Spermatophyta</taxon>
        <taxon>Magnoliopsida</taxon>
        <taxon>eudicotyledons</taxon>
        <taxon>Gunneridae</taxon>
        <taxon>Pentapetalae</taxon>
        <taxon>rosids</taxon>
        <taxon>malvids</taxon>
        <taxon>Brassicales</taxon>
        <taxon>Brassicaceae</taxon>
        <taxon>Brassiceae</taxon>
        <taxon>Brassica</taxon>
    </lineage>
</organism>
<dbReference type="EMBL" id="LK032267">
    <property type="protein sequence ID" value="CDY31038.1"/>
    <property type="molecule type" value="Genomic_DNA"/>
</dbReference>
<proteinExistence type="predicted"/>
<sequence>MSLNRYSFFFYNTHDYIKSKRAEGTRGGGGDPEGSRRGGGLAWGKRGGDERARRSRAVGDGRNTIPAIDEDEKVEPEQSKASYREEDPTPAAKGLTGVEKDGVRLCFGNRVWERKP</sequence>
<keyword evidence="3" id="KW-1185">Reference proteome</keyword>
<gene>
    <name evidence="2" type="primary">BnaA08g25880D</name>
    <name evidence="2" type="ORF">GSBRNA2T00047110001</name>
</gene>
<evidence type="ECO:0000256" key="1">
    <source>
        <dbReference type="SAM" id="MobiDB-lite"/>
    </source>
</evidence>
<dbReference type="Gramene" id="CDY31038">
    <property type="protein sequence ID" value="CDY31038"/>
    <property type="gene ID" value="GSBRNA2T00047110001"/>
</dbReference>
<dbReference type="OMA" id="FGNRVWE"/>
<name>A0A078H2I5_BRANA</name>
<evidence type="ECO:0000313" key="2">
    <source>
        <dbReference type="EMBL" id="CDY31038.1"/>
    </source>
</evidence>
<feature type="compositionally biased region" description="Basic and acidic residues" evidence="1">
    <location>
        <begin position="75"/>
        <end position="87"/>
    </location>
</feature>
<feature type="region of interest" description="Disordered" evidence="1">
    <location>
        <begin position="19"/>
        <end position="97"/>
    </location>
</feature>